<reference evidence="2 3" key="1">
    <citation type="submission" date="2024-09" db="EMBL/GenBank/DDBJ databases">
        <authorList>
            <person name="Sun Q."/>
            <person name="Mori K."/>
        </authorList>
    </citation>
    <scope>NUCLEOTIDE SEQUENCE [LARGE SCALE GENOMIC DNA]</scope>
    <source>
        <strain evidence="2 3">CCM 7650</strain>
    </source>
</reference>
<dbReference type="InterPro" id="IPR013766">
    <property type="entry name" value="Thioredoxin_domain"/>
</dbReference>
<accession>A0ABV6FV52</accession>
<dbReference type="SUPFAM" id="SSF52833">
    <property type="entry name" value="Thioredoxin-like"/>
    <property type="match status" value="1"/>
</dbReference>
<sequence length="114" mass="13222">MELNKQITLREFEEILQEKPALMVYFYQDKCGVCKMLYPKVKALIETSFPKMEMLVLEAEQNIALAAQLRMLAVPGIMVYFDGREFFRANGLVTIGELQSKIERLYGLMFEEGE</sequence>
<evidence type="ECO:0000259" key="1">
    <source>
        <dbReference type="Pfam" id="PF00085"/>
    </source>
</evidence>
<organism evidence="2 3">
    <name type="scientific">Fontibacter flavus</name>
    <dbReference type="NCBI Taxonomy" id="654838"/>
    <lineage>
        <taxon>Bacteria</taxon>
        <taxon>Pseudomonadati</taxon>
        <taxon>Bacteroidota</taxon>
        <taxon>Cytophagia</taxon>
        <taxon>Cytophagales</taxon>
        <taxon>Cyclobacteriaceae</taxon>
        <taxon>Fontibacter</taxon>
    </lineage>
</organism>
<evidence type="ECO:0000313" key="3">
    <source>
        <dbReference type="Proteomes" id="UP001589797"/>
    </source>
</evidence>
<dbReference type="CDD" id="cd02947">
    <property type="entry name" value="TRX_family"/>
    <property type="match status" value="1"/>
</dbReference>
<evidence type="ECO:0000313" key="2">
    <source>
        <dbReference type="EMBL" id="MFC0263756.1"/>
    </source>
</evidence>
<protein>
    <submittedName>
        <fullName evidence="2">Thioredoxin family protein</fullName>
    </submittedName>
</protein>
<dbReference type="Pfam" id="PF00085">
    <property type="entry name" value="Thioredoxin"/>
    <property type="match status" value="1"/>
</dbReference>
<dbReference type="InterPro" id="IPR036249">
    <property type="entry name" value="Thioredoxin-like_sf"/>
</dbReference>
<dbReference type="RefSeq" id="WP_382388258.1">
    <property type="nucleotide sequence ID" value="NZ_JBHLWI010000038.1"/>
</dbReference>
<proteinExistence type="predicted"/>
<keyword evidence="3" id="KW-1185">Reference proteome</keyword>
<name>A0ABV6FV52_9BACT</name>
<dbReference type="Gene3D" id="3.40.30.10">
    <property type="entry name" value="Glutaredoxin"/>
    <property type="match status" value="1"/>
</dbReference>
<feature type="domain" description="Thioredoxin" evidence="1">
    <location>
        <begin position="7"/>
        <end position="103"/>
    </location>
</feature>
<comment type="caution">
    <text evidence="2">The sequence shown here is derived from an EMBL/GenBank/DDBJ whole genome shotgun (WGS) entry which is preliminary data.</text>
</comment>
<dbReference type="EMBL" id="JBHLWI010000038">
    <property type="protein sequence ID" value="MFC0263756.1"/>
    <property type="molecule type" value="Genomic_DNA"/>
</dbReference>
<dbReference type="Proteomes" id="UP001589797">
    <property type="component" value="Unassembled WGS sequence"/>
</dbReference>
<gene>
    <name evidence="2" type="ORF">ACFFIP_13770</name>
</gene>